<dbReference type="Pfam" id="PF00583">
    <property type="entry name" value="Acetyltransf_1"/>
    <property type="match status" value="1"/>
</dbReference>
<dbReference type="GO" id="GO:0008080">
    <property type="term" value="F:N-acetyltransferase activity"/>
    <property type="evidence" value="ECO:0007669"/>
    <property type="project" value="InterPro"/>
</dbReference>
<dbReference type="InterPro" id="IPR016181">
    <property type="entry name" value="Acyl_CoA_acyltransferase"/>
</dbReference>
<name>A0A1I1E0A8_9ACTN</name>
<dbReference type="SUPFAM" id="SSF55729">
    <property type="entry name" value="Acyl-CoA N-acyltransferases (Nat)"/>
    <property type="match status" value="1"/>
</dbReference>
<dbReference type="PANTHER" id="PTHR13947:SF37">
    <property type="entry name" value="LD18367P"/>
    <property type="match status" value="1"/>
</dbReference>
<dbReference type="CDD" id="cd04301">
    <property type="entry name" value="NAT_SF"/>
    <property type="match status" value="1"/>
</dbReference>
<sequence>MRYVLGPEITPALREALLRLWTDVTNAGGAVGLVPPVTTEDVTGLLDGHLRGIAEGNTLALTGFDERDRPAALAFLVRNDHRLMRHWVWLYRVMVHPGHQGRGTGRELMRQAEAAARSLDGVRGIRLTARGGMGLERFYESCGYKEVGRVPDAIRVAEDDLRDDVIMWRPLT</sequence>
<dbReference type="Proteomes" id="UP000199207">
    <property type="component" value="Unassembled WGS sequence"/>
</dbReference>
<dbReference type="PANTHER" id="PTHR13947">
    <property type="entry name" value="GNAT FAMILY N-ACETYLTRANSFERASE"/>
    <property type="match status" value="1"/>
</dbReference>
<evidence type="ECO:0000313" key="4">
    <source>
        <dbReference type="Proteomes" id="UP000199207"/>
    </source>
</evidence>
<dbReference type="InterPro" id="IPR000182">
    <property type="entry name" value="GNAT_dom"/>
</dbReference>
<dbReference type="AlphaFoldDB" id="A0A1I1E0A8"/>
<dbReference type="STRING" id="910347.SAMN05421773_10158"/>
<dbReference type="InterPro" id="IPR050769">
    <property type="entry name" value="NAT_camello-type"/>
</dbReference>
<evidence type="ECO:0000256" key="1">
    <source>
        <dbReference type="ARBA" id="ARBA00022679"/>
    </source>
</evidence>
<evidence type="ECO:0000259" key="2">
    <source>
        <dbReference type="PROSITE" id="PS51186"/>
    </source>
</evidence>
<organism evidence="3 4">
    <name type="scientific">Streptomyces aidingensis</name>
    <dbReference type="NCBI Taxonomy" id="910347"/>
    <lineage>
        <taxon>Bacteria</taxon>
        <taxon>Bacillati</taxon>
        <taxon>Actinomycetota</taxon>
        <taxon>Actinomycetes</taxon>
        <taxon>Kitasatosporales</taxon>
        <taxon>Streptomycetaceae</taxon>
        <taxon>Streptomyces</taxon>
    </lineage>
</organism>
<feature type="domain" description="N-acetyltransferase" evidence="2">
    <location>
        <begin position="4"/>
        <end position="172"/>
    </location>
</feature>
<reference evidence="3 4" key="1">
    <citation type="submission" date="2016-10" db="EMBL/GenBank/DDBJ databases">
        <authorList>
            <person name="de Groot N.N."/>
        </authorList>
    </citation>
    <scope>NUCLEOTIDE SEQUENCE [LARGE SCALE GENOMIC DNA]</scope>
    <source>
        <strain evidence="3 4">CGMCC 4.5739</strain>
    </source>
</reference>
<evidence type="ECO:0000313" key="3">
    <source>
        <dbReference type="EMBL" id="SFB80517.1"/>
    </source>
</evidence>
<gene>
    <name evidence="3" type="ORF">SAMN05421773_10158</name>
</gene>
<protein>
    <submittedName>
        <fullName evidence="3">Acetyltransferase (GNAT) family protein</fullName>
    </submittedName>
</protein>
<dbReference type="Gene3D" id="3.40.630.30">
    <property type="match status" value="1"/>
</dbReference>
<dbReference type="PROSITE" id="PS51186">
    <property type="entry name" value="GNAT"/>
    <property type="match status" value="1"/>
</dbReference>
<dbReference type="EMBL" id="FOLM01000001">
    <property type="protein sequence ID" value="SFB80517.1"/>
    <property type="molecule type" value="Genomic_DNA"/>
</dbReference>
<keyword evidence="4" id="KW-1185">Reference proteome</keyword>
<accession>A0A1I1E0A8</accession>
<keyword evidence="1 3" id="KW-0808">Transferase</keyword>
<proteinExistence type="predicted"/>